<dbReference type="InterPro" id="IPR004291">
    <property type="entry name" value="Transposase_IS66_central"/>
</dbReference>
<evidence type="ECO:0000313" key="3">
    <source>
        <dbReference type="EMBL" id="KRK90375.1"/>
    </source>
</evidence>
<dbReference type="PANTHER" id="PTHR33678:SF1">
    <property type="entry name" value="BLL1576 PROTEIN"/>
    <property type="match status" value="1"/>
</dbReference>
<comment type="caution">
    <text evidence="3">The sequence shown here is derived from an EMBL/GenBank/DDBJ whole genome shotgun (WGS) entry which is preliminary data.</text>
</comment>
<gene>
    <name evidence="3" type="ORF">FC88_GL001890</name>
</gene>
<dbReference type="InterPro" id="IPR052344">
    <property type="entry name" value="Transposase-related"/>
</dbReference>
<dbReference type="Pfam" id="PF13817">
    <property type="entry name" value="DDE_Tnp_IS66_C"/>
    <property type="match status" value="1"/>
</dbReference>
<dbReference type="Pfam" id="PF03050">
    <property type="entry name" value="DDE_Tnp_IS66"/>
    <property type="match status" value="1"/>
</dbReference>
<name>A0ABR5P304_9LACO</name>
<proteinExistence type="predicted"/>
<accession>A0ABR5P304</accession>
<protein>
    <submittedName>
        <fullName evidence="3">Transposase IS66</fullName>
    </submittedName>
</protein>
<evidence type="ECO:0000259" key="2">
    <source>
        <dbReference type="Pfam" id="PF13817"/>
    </source>
</evidence>
<dbReference type="Proteomes" id="UP000051379">
    <property type="component" value="Unassembled WGS sequence"/>
</dbReference>
<organism evidence="3 4">
    <name type="scientific">Companilactobacillus futsaii JCM 17355</name>
    <dbReference type="NCBI Taxonomy" id="1423818"/>
    <lineage>
        <taxon>Bacteria</taxon>
        <taxon>Bacillati</taxon>
        <taxon>Bacillota</taxon>
        <taxon>Bacilli</taxon>
        <taxon>Lactobacillales</taxon>
        <taxon>Lactobacillaceae</taxon>
        <taxon>Companilactobacillus</taxon>
    </lineage>
</organism>
<feature type="domain" description="Transposase IS66 C-terminal" evidence="2">
    <location>
        <begin position="240"/>
        <end position="281"/>
    </location>
</feature>
<keyword evidence="4" id="KW-1185">Reference proteome</keyword>
<evidence type="ECO:0000313" key="4">
    <source>
        <dbReference type="Proteomes" id="UP000051379"/>
    </source>
</evidence>
<sequence>MIKLAEFLMPVYNELRYRLLSYKELQGDETPFQVLREDGKSPTSKSYIWLVTTPRKLSEQVVYYAYSPTRSGTFAQKLYQGFHGVLQCDGYSGYNLLGDCIERTGCWAHVRRKFYDAFKSHVKDAEMPLKFLNRMFKLEREWQPLSPKARRKRRRGQLKKVVNRFWKLLEQIETLPNSRLGKAIAYAQSQKVYFRILNNGVIDWSNNTSERNMKTFVIGRKNWLFSTSTKGAKANAIWMTIVESAKANHLDPRQYIMKLLEKLPTLPAFPKKEDLATYLPWNQDFNQALEA</sequence>
<dbReference type="PANTHER" id="PTHR33678">
    <property type="entry name" value="BLL1576 PROTEIN"/>
    <property type="match status" value="1"/>
</dbReference>
<dbReference type="EMBL" id="AZDO01000152">
    <property type="protein sequence ID" value="KRK90375.1"/>
    <property type="molecule type" value="Genomic_DNA"/>
</dbReference>
<dbReference type="NCBIfam" id="NF033517">
    <property type="entry name" value="transpos_IS66"/>
    <property type="match status" value="1"/>
</dbReference>
<evidence type="ECO:0000259" key="1">
    <source>
        <dbReference type="Pfam" id="PF03050"/>
    </source>
</evidence>
<dbReference type="InterPro" id="IPR039552">
    <property type="entry name" value="IS66_C"/>
</dbReference>
<feature type="domain" description="Transposase IS66 central" evidence="1">
    <location>
        <begin position="1"/>
        <end position="233"/>
    </location>
</feature>
<reference evidence="3 4" key="1">
    <citation type="journal article" date="2015" name="Genome Announc.">
        <title>Expanding the biotechnology potential of lactobacilli through comparative genomics of 213 strains and associated genera.</title>
        <authorList>
            <person name="Sun Z."/>
            <person name="Harris H.M."/>
            <person name="McCann A."/>
            <person name="Guo C."/>
            <person name="Argimon S."/>
            <person name="Zhang W."/>
            <person name="Yang X."/>
            <person name="Jeffery I.B."/>
            <person name="Cooney J.C."/>
            <person name="Kagawa T.F."/>
            <person name="Liu W."/>
            <person name="Song Y."/>
            <person name="Salvetti E."/>
            <person name="Wrobel A."/>
            <person name="Rasinkangas P."/>
            <person name="Parkhill J."/>
            <person name="Rea M.C."/>
            <person name="O'Sullivan O."/>
            <person name="Ritari J."/>
            <person name="Douillard F.P."/>
            <person name="Paul Ross R."/>
            <person name="Yang R."/>
            <person name="Briner A.E."/>
            <person name="Felis G.E."/>
            <person name="de Vos W.M."/>
            <person name="Barrangou R."/>
            <person name="Klaenhammer T.R."/>
            <person name="Caufield P.W."/>
            <person name="Cui Y."/>
            <person name="Zhang H."/>
            <person name="O'Toole P.W."/>
        </authorList>
    </citation>
    <scope>NUCLEOTIDE SEQUENCE [LARGE SCALE GENOMIC DNA]</scope>
    <source>
        <strain evidence="3 4">JCM 17355</strain>
    </source>
</reference>